<dbReference type="GO" id="GO:0035861">
    <property type="term" value="C:site of double-strand break"/>
    <property type="evidence" value="ECO:0007669"/>
    <property type="project" value="TreeGrafter"/>
</dbReference>
<protein>
    <submittedName>
        <fullName evidence="13">Uncharacterized protein</fullName>
    </submittedName>
</protein>
<dbReference type="Proteomes" id="UP001359559">
    <property type="component" value="Unassembled WGS sequence"/>
</dbReference>
<evidence type="ECO:0000256" key="8">
    <source>
        <dbReference type="ARBA" id="ARBA00023242"/>
    </source>
</evidence>
<dbReference type="AlphaFoldDB" id="A0AAN9PDN1"/>
<keyword evidence="7" id="KW-0234">DNA repair</keyword>
<dbReference type="PANTHER" id="PTHR13989">
    <property type="entry name" value="REPLICATION PROTEIN A-RELATED"/>
    <property type="match status" value="1"/>
</dbReference>
<dbReference type="Pfam" id="PF08784">
    <property type="entry name" value="RPA_C"/>
    <property type="match status" value="1"/>
</dbReference>
<comment type="similarity">
    <text evidence="2">Belongs to the replication factor A protein 2 family.</text>
</comment>
<name>A0AAN9PDN1_CLITE</name>
<evidence type="ECO:0000256" key="10">
    <source>
        <dbReference type="SAM" id="MobiDB-lite"/>
    </source>
</evidence>
<dbReference type="GO" id="GO:0000781">
    <property type="term" value="C:chromosome, telomeric region"/>
    <property type="evidence" value="ECO:0007669"/>
    <property type="project" value="TreeGrafter"/>
</dbReference>
<feature type="compositionally biased region" description="Polar residues" evidence="10">
    <location>
        <begin position="250"/>
        <end position="273"/>
    </location>
</feature>
<dbReference type="PANTHER" id="PTHR13989:SF34">
    <property type="entry name" value="REPLICATION PROTEIN A 32 KDA SUBUNIT A"/>
    <property type="match status" value="1"/>
</dbReference>
<keyword evidence="5" id="KW-0238">DNA-binding</keyword>
<evidence type="ECO:0000256" key="9">
    <source>
        <dbReference type="ARBA" id="ARBA00057177"/>
    </source>
</evidence>
<keyword evidence="4" id="KW-0227">DNA damage</keyword>
<evidence type="ECO:0000313" key="13">
    <source>
        <dbReference type="EMBL" id="KAK7293554.1"/>
    </source>
</evidence>
<comment type="subcellular location">
    <subcellularLocation>
        <location evidence="1">Nucleus</location>
    </subcellularLocation>
</comment>
<keyword evidence="3" id="KW-0235">DNA replication</keyword>
<dbReference type="InterPro" id="IPR040260">
    <property type="entry name" value="RFA2-like"/>
</dbReference>
<sequence length="349" mass="38562">MFSNSQFDPTSAFSGGGFTASQPSQINDSSPAPSKGLVPVTVKQISEASQSRGEKSNFVINGVDLNNVTLVGMVFEKAERNTDVIFVLDDGTGRMKCIRWVNETFDTREMEAVTNGIYVRVYGHLKSFQGVGQLVAFSVRYTVISTFLGGFSLAPWQVEEEGLGQVQGVRLAVPELTPKLAQQLTSLYWLTAQMLRQCRISLGLGRIQYVLLIIDCLGPVTNFDEIAFHFIDCIHNHLRTKLKMEGITSANPSSDPSFNTPVKNASNGSQAPSNPVYAQYSVDGLKDCDKLVIDYLQQHSDMSDERGIHVDELSRELKLPLDKIMLSLKTLGDDGLVYSTIDDYHYKNA</sequence>
<feature type="compositionally biased region" description="Polar residues" evidence="10">
    <location>
        <begin position="1"/>
        <end position="32"/>
    </location>
</feature>
<evidence type="ECO:0000256" key="4">
    <source>
        <dbReference type="ARBA" id="ARBA00022763"/>
    </source>
</evidence>
<dbReference type="FunFam" id="2.40.50.140:FF:000184">
    <property type="entry name" value="replication protein A 32 kDa subunit A-like"/>
    <property type="match status" value="1"/>
</dbReference>
<organism evidence="13 14">
    <name type="scientific">Clitoria ternatea</name>
    <name type="common">Butterfly pea</name>
    <dbReference type="NCBI Taxonomy" id="43366"/>
    <lineage>
        <taxon>Eukaryota</taxon>
        <taxon>Viridiplantae</taxon>
        <taxon>Streptophyta</taxon>
        <taxon>Embryophyta</taxon>
        <taxon>Tracheophyta</taxon>
        <taxon>Spermatophyta</taxon>
        <taxon>Magnoliopsida</taxon>
        <taxon>eudicotyledons</taxon>
        <taxon>Gunneridae</taxon>
        <taxon>Pentapetalae</taxon>
        <taxon>rosids</taxon>
        <taxon>fabids</taxon>
        <taxon>Fabales</taxon>
        <taxon>Fabaceae</taxon>
        <taxon>Papilionoideae</taxon>
        <taxon>50 kb inversion clade</taxon>
        <taxon>NPAAA clade</taxon>
        <taxon>indigoferoid/millettioid clade</taxon>
        <taxon>Phaseoleae</taxon>
        <taxon>Clitoria</taxon>
    </lineage>
</organism>
<dbReference type="EMBL" id="JAYKXN010000004">
    <property type="protein sequence ID" value="KAK7293554.1"/>
    <property type="molecule type" value="Genomic_DNA"/>
</dbReference>
<evidence type="ECO:0000256" key="3">
    <source>
        <dbReference type="ARBA" id="ARBA00022705"/>
    </source>
</evidence>
<dbReference type="SUPFAM" id="SSF46785">
    <property type="entry name" value="Winged helix' DNA-binding domain"/>
    <property type="match status" value="1"/>
</dbReference>
<dbReference type="FunFam" id="1.10.10.10:FF:000168">
    <property type="entry name" value="Replication protein A 32 kDa subunit"/>
    <property type="match status" value="1"/>
</dbReference>
<feature type="domain" description="OB" evidence="11">
    <location>
        <begin position="68"/>
        <end position="139"/>
    </location>
</feature>
<dbReference type="InterPro" id="IPR012340">
    <property type="entry name" value="NA-bd_OB-fold"/>
</dbReference>
<evidence type="ECO:0000256" key="7">
    <source>
        <dbReference type="ARBA" id="ARBA00023204"/>
    </source>
</evidence>
<dbReference type="Gene3D" id="1.10.10.10">
    <property type="entry name" value="Winged helix-like DNA-binding domain superfamily/Winged helix DNA-binding domain"/>
    <property type="match status" value="1"/>
</dbReference>
<dbReference type="SUPFAM" id="SSF50249">
    <property type="entry name" value="Nucleic acid-binding proteins"/>
    <property type="match status" value="1"/>
</dbReference>
<evidence type="ECO:0000256" key="6">
    <source>
        <dbReference type="ARBA" id="ARBA00023172"/>
    </source>
</evidence>
<evidence type="ECO:0000259" key="11">
    <source>
        <dbReference type="Pfam" id="PF01336"/>
    </source>
</evidence>
<dbReference type="InterPro" id="IPR036388">
    <property type="entry name" value="WH-like_DNA-bd_sf"/>
</dbReference>
<dbReference type="Gene3D" id="2.40.50.140">
    <property type="entry name" value="Nucleic acid-binding proteins"/>
    <property type="match status" value="1"/>
</dbReference>
<dbReference type="CDD" id="cd04478">
    <property type="entry name" value="RPA2_DBD_D"/>
    <property type="match status" value="1"/>
</dbReference>
<feature type="region of interest" description="Disordered" evidence="10">
    <location>
        <begin position="250"/>
        <end position="274"/>
    </location>
</feature>
<reference evidence="13 14" key="1">
    <citation type="submission" date="2024-01" db="EMBL/GenBank/DDBJ databases">
        <title>The genomes of 5 underutilized Papilionoideae crops provide insights into root nodulation and disease resistance.</title>
        <authorList>
            <person name="Yuan L."/>
        </authorList>
    </citation>
    <scope>NUCLEOTIDE SEQUENCE [LARGE SCALE GENOMIC DNA]</scope>
    <source>
        <strain evidence="13">LY-2023</strain>
        <tissue evidence="13">Leaf</tissue>
    </source>
</reference>
<evidence type="ECO:0000313" key="14">
    <source>
        <dbReference type="Proteomes" id="UP001359559"/>
    </source>
</evidence>
<keyword evidence="8" id="KW-0539">Nucleus</keyword>
<feature type="region of interest" description="Disordered" evidence="10">
    <location>
        <begin position="1"/>
        <end position="37"/>
    </location>
</feature>
<proteinExistence type="inferred from homology"/>
<evidence type="ECO:0000256" key="2">
    <source>
        <dbReference type="ARBA" id="ARBA00007815"/>
    </source>
</evidence>
<dbReference type="Pfam" id="PF01336">
    <property type="entry name" value="tRNA_anti-codon"/>
    <property type="match status" value="1"/>
</dbReference>
<dbReference type="GO" id="GO:0000724">
    <property type="term" value="P:double-strand break repair via homologous recombination"/>
    <property type="evidence" value="ECO:0007669"/>
    <property type="project" value="TreeGrafter"/>
</dbReference>
<gene>
    <name evidence="13" type="ORF">RJT34_16422</name>
</gene>
<evidence type="ECO:0000259" key="12">
    <source>
        <dbReference type="Pfam" id="PF08784"/>
    </source>
</evidence>
<dbReference type="GO" id="GO:0005662">
    <property type="term" value="C:DNA replication factor A complex"/>
    <property type="evidence" value="ECO:0007669"/>
    <property type="project" value="TreeGrafter"/>
</dbReference>
<keyword evidence="6" id="KW-0233">DNA recombination</keyword>
<dbReference type="GO" id="GO:0006260">
    <property type="term" value="P:DNA replication"/>
    <property type="evidence" value="ECO:0007669"/>
    <property type="project" value="UniProtKB-KW"/>
</dbReference>
<dbReference type="GO" id="GO:0003697">
    <property type="term" value="F:single-stranded DNA binding"/>
    <property type="evidence" value="ECO:0007669"/>
    <property type="project" value="TreeGrafter"/>
</dbReference>
<dbReference type="GO" id="GO:0006289">
    <property type="term" value="P:nucleotide-excision repair"/>
    <property type="evidence" value="ECO:0007669"/>
    <property type="project" value="TreeGrafter"/>
</dbReference>
<dbReference type="InterPro" id="IPR036390">
    <property type="entry name" value="WH_DNA-bd_sf"/>
</dbReference>
<evidence type="ECO:0000256" key="1">
    <source>
        <dbReference type="ARBA" id="ARBA00004123"/>
    </source>
</evidence>
<dbReference type="InterPro" id="IPR014892">
    <property type="entry name" value="RPA_C"/>
</dbReference>
<accession>A0AAN9PDN1</accession>
<evidence type="ECO:0000256" key="5">
    <source>
        <dbReference type="ARBA" id="ARBA00023125"/>
    </source>
</evidence>
<comment type="caution">
    <text evidence="13">The sequence shown here is derived from an EMBL/GenBank/DDBJ whole genome shotgun (WGS) entry which is preliminary data.</text>
</comment>
<keyword evidence="14" id="KW-1185">Reference proteome</keyword>
<comment type="function">
    <text evidence="9">Component of the replication protein A complex (RPA) required for DNA recombination, repair and replication. The activity of RPA is mediated by single-stranded DNA binding and protein interactions. Required fo cell division in meristems. Involved in the maintenance of transcriptional epigenetic gene silencing (TGS) at specific loci (including some transposons) by regulating histone H3 acetylation, 'Lys-4' and 'Lys-9' methylation.</text>
</comment>
<feature type="domain" description="Replication protein A C-terminal" evidence="12">
    <location>
        <begin position="249"/>
        <end position="344"/>
    </location>
</feature>
<dbReference type="InterPro" id="IPR004365">
    <property type="entry name" value="NA-bd_OB_tRNA"/>
</dbReference>